<feature type="transmembrane region" description="Helical" evidence="1">
    <location>
        <begin position="50"/>
        <end position="79"/>
    </location>
</feature>
<proteinExistence type="predicted"/>
<reference evidence="2 3" key="1">
    <citation type="submission" date="2018-12" db="EMBL/GenBank/DDBJ databases">
        <authorList>
            <person name="Li F."/>
        </authorList>
    </citation>
    <scope>NUCLEOTIDE SEQUENCE [LARGE SCALE GENOMIC DNA]</scope>
    <source>
        <strain evidence="2 3">11W25H-1</strain>
    </source>
</reference>
<dbReference type="Proteomes" id="UP000288547">
    <property type="component" value="Unassembled WGS sequence"/>
</dbReference>
<keyword evidence="1" id="KW-1133">Transmembrane helix</keyword>
<keyword evidence="3" id="KW-1185">Reference proteome</keyword>
<dbReference type="AlphaFoldDB" id="A0A444PT37"/>
<evidence type="ECO:0000313" key="3">
    <source>
        <dbReference type="Proteomes" id="UP000288547"/>
    </source>
</evidence>
<evidence type="ECO:0000313" key="2">
    <source>
        <dbReference type="EMBL" id="RWZ51030.1"/>
    </source>
</evidence>
<comment type="caution">
    <text evidence="2">The sequence shown here is derived from an EMBL/GenBank/DDBJ whole genome shotgun (WGS) entry which is preliminary data.</text>
</comment>
<gene>
    <name evidence="2" type="ORF">ELQ90_09535</name>
</gene>
<dbReference type="RefSeq" id="WP_128495024.1">
    <property type="nucleotide sequence ID" value="NZ_RZNB01000003.1"/>
</dbReference>
<organism evidence="2 3">
    <name type="scientific">Labedella phragmitis</name>
    <dbReference type="NCBI Taxonomy" id="2498849"/>
    <lineage>
        <taxon>Bacteria</taxon>
        <taxon>Bacillati</taxon>
        <taxon>Actinomycetota</taxon>
        <taxon>Actinomycetes</taxon>
        <taxon>Micrococcales</taxon>
        <taxon>Microbacteriaceae</taxon>
        <taxon>Labedella</taxon>
    </lineage>
</organism>
<keyword evidence="1" id="KW-0472">Membrane</keyword>
<protein>
    <submittedName>
        <fullName evidence="2">Phage holin family protein</fullName>
    </submittedName>
</protein>
<dbReference type="OrthoDB" id="5122083at2"/>
<dbReference type="InterPro" id="IPR009937">
    <property type="entry name" value="Phage_holin_3_6"/>
</dbReference>
<dbReference type="Pfam" id="PF07332">
    <property type="entry name" value="Phage_holin_3_6"/>
    <property type="match status" value="1"/>
</dbReference>
<name>A0A444PT37_9MICO</name>
<feature type="transmembrane region" description="Helical" evidence="1">
    <location>
        <begin position="85"/>
        <end position="108"/>
    </location>
</feature>
<sequence length="144" mass="15096">MSTRSTDDRQSLRDTSLGSLIGRLPELISRLIRGEIQLAKQEMTTKLKSAGVGVGLLIGAAILGIIFLQIILAAAIMALSLVLPAWASALIVGGVVLIIVIVLALIGLKALKTGVPPVPTEAVENVKADVRAFKGEGEYDSAKR</sequence>
<evidence type="ECO:0000256" key="1">
    <source>
        <dbReference type="SAM" id="Phobius"/>
    </source>
</evidence>
<accession>A0A444PT37</accession>
<keyword evidence="1" id="KW-0812">Transmembrane</keyword>
<dbReference type="EMBL" id="RZNB01000003">
    <property type="protein sequence ID" value="RWZ51030.1"/>
    <property type="molecule type" value="Genomic_DNA"/>
</dbReference>